<organism evidence="3 4">
    <name type="scientific">Chrysochromulina tobinii</name>
    <dbReference type="NCBI Taxonomy" id="1460289"/>
    <lineage>
        <taxon>Eukaryota</taxon>
        <taxon>Haptista</taxon>
        <taxon>Haptophyta</taxon>
        <taxon>Prymnesiophyceae</taxon>
        <taxon>Prymnesiales</taxon>
        <taxon>Chrysochromulinaceae</taxon>
        <taxon>Chrysochromulina</taxon>
    </lineage>
</organism>
<sequence length="238" mass="25413">MVVSFATSNKPSYQATPICTLVAPDGSNVTFSGASHTYTTNVSSPWQGLLHTVRFTGLTPSQRYKYTCRVGSSEGAQHSFLAAPPVGYLPVTVAVVGDMGEGCNMDDHGRDGCANATIARLQADVAKASEETSASAEANNGTAPFSLLVHVGDIAYTGGVETVYDGFLNELEPVAASVPYQLNFISADLAAVNRTRTPWVVAFAHRPVYCSTNDHNDCDIGALWWAYRIVNEGALWWA</sequence>
<protein>
    <submittedName>
        <fullName evidence="3">ATPap18 pap18</fullName>
    </submittedName>
</protein>
<dbReference type="GO" id="GO:0003993">
    <property type="term" value="F:acid phosphatase activity"/>
    <property type="evidence" value="ECO:0007669"/>
    <property type="project" value="InterPro"/>
</dbReference>
<evidence type="ECO:0000313" key="4">
    <source>
        <dbReference type="Proteomes" id="UP000037460"/>
    </source>
</evidence>
<evidence type="ECO:0000259" key="2">
    <source>
        <dbReference type="Pfam" id="PF16656"/>
    </source>
</evidence>
<dbReference type="AlphaFoldDB" id="A0A0M0K727"/>
<dbReference type="Gene3D" id="3.60.21.10">
    <property type="match status" value="2"/>
</dbReference>
<comment type="caution">
    <text evidence="3">The sequence shown here is derived from an EMBL/GenBank/DDBJ whole genome shotgun (WGS) entry which is preliminary data.</text>
</comment>
<gene>
    <name evidence="3" type="ORF">Ctob_015510</name>
</gene>
<dbReference type="Proteomes" id="UP000037460">
    <property type="component" value="Unassembled WGS sequence"/>
</dbReference>
<dbReference type="PANTHER" id="PTHR45867:SF3">
    <property type="entry name" value="ACID PHOSPHATASE TYPE 7"/>
    <property type="match status" value="1"/>
</dbReference>
<dbReference type="Pfam" id="PF16656">
    <property type="entry name" value="Pur_ac_phosph_N"/>
    <property type="match status" value="1"/>
</dbReference>
<proteinExistence type="predicted"/>
<reference evidence="4" key="1">
    <citation type="journal article" date="2015" name="PLoS Genet.">
        <title>Genome Sequence and Transcriptome Analyses of Chrysochromulina tobin: Metabolic Tools for Enhanced Algal Fitness in the Prominent Order Prymnesiales (Haptophyceae).</title>
        <authorList>
            <person name="Hovde B.T."/>
            <person name="Deodato C.R."/>
            <person name="Hunsperger H.M."/>
            <person name="Ryken S.A."/>
            <person name="Yost W."/>
            <person name="Jha R.K."/>
            <person name="Patterson J."/>
            <person name="Monnat R.J. Jr."/>
            <person name="Barlow S.B."/>
            <person name="Starkenburg S.R."/>
            <person name="Cattolico R.A."/>
        </authorList>
    </citation>
    <scope>NUCLEOTIDE SEQUENCE</scope>
    <source>
        <strain evidence="4">CCMP291</strain>
    </source>
</reference>
<dbReference type="InterPro" id="IPR029052">
    <property type="entry name" value="Metallo-depent_PP-like"/>
</dbReference>
<dbReference type="SUPFAM" id="SSF49363">
    <property type="entry name" value="Purple acid phosphatase, N-terminal domain"/>
    <property type="match status" value="1"/>
</dbReference>
<feature type="domain" description="Purple acid phosphatase N-terminal" evidence="2">
    <location>
        <begin position="1"/>
        <end position="73"/>
    </location>
</feature>
<evidence type="ECO:0000256" key="1">
    <source>
        <dbReference type="ARBA" id="ARBA00022729"/>
    </source>
</evidence>
<dbReference type="SUPFAM" id="SSF56300">
    <property type="entry name" value="Metallo-dependent phosphatases"/>
    <property type="match status" value="1"/>
</dbReference>
<dbReference type="Gene3D" id="2.60.40.380">
    <property type="entry name" value="Purple acid phosphatase-like, N-terminal"/>
    <property type="match status" value="1"/>
</dbReference>
<keyword evidence="4" id="KW-1185">Reference proteome</keyword>
<dbReference type="GO" id="GO:0046872">
    <property type="term" value="F:metal ion binding"/>
    <property type="evidence" value="ECO:0007669"/>
    <property type="project" value="InterPro"/>
</dbReference>
<keyword evidence="1" id="KW-0732">Signal</keyword>
<dbReference type="OrthoDB" id="45007at2759"/>
<dbReference type="InterPro" id="IPR008963">
    <property type="entry name" value="Purple_acid_Pase-like_N"/>
</dbReference>
<accession>A0A0M0K727</accession>
<dbReference type="PANTHER" id="PTHR45867">
    <property type="entry name" value="PURPLE ACID PHOSPHATASE"/>
    <property type="match status" value="1"/>
</dbReference>
<dbReference type="InterPro" id="IPR015914">
    <property type="entry name" value="PAPs_N"/>
</dbReference>
<name>A0A0M0K727_9EUKA</name>
<dbReference type="EMBL" id="JWZX01001301">
    <property type="protein sequence ID" value="KOO34193.1"/>
    <property type="molecule type" value="Genomic_DNA"/>
</dbReference>
<evidence type="ECO:0000313" key="3">
    <source>
        <dbReference type="EMBL" id="KOO34193.1"/>
    </source>
</evidence>